<feature type="compositionally biased region" description="Basic and acidic residues" evidence="1">
    <location>
        <begin position="143"/>
        <end position="165"/>
    </location>
</feature>
<accession>A0A1Y2M5A8</accession>
<sequence length="221" mass="22175">MSSSGHGQKVTTDPESKQPVYEGAGEVTSDSLAAESLKSGGHFGEGNPKASAASAQPSKGSTATNTDTSGARRLSPAPDAEARDASHGWSEQQQISAGSNLGTGKEHGVGPTYNKVGGATGYGTSTQAPSSNVGEVQGGYAGADHKVLEKDGHFHMPGKNVHEDPNLSGKSEFGEVGTNKDPGRQAELDFAKRMAAGGGVGSKGGATDDGSKFSGLSDEAA</sequence>
<proteinExistence type="predicted"/>
<feature type="compositionally biased region" description="Polar residues" evidence="1">
    <location>
        <begin position="122"/>
        <end position="134"/>
    </location>
</feature>
<reference evidence="2 3" key="1">
    <citation type="journal article" date="2017" name="Genome Announc.">
        <title>Genome sequence of the saprophytic ascomycete Epicoccum nigrum ICMP 19927 strain isolated from New Zealand.</title>
        <authorList>
            <person name="Fokin M."/>
            <person name="Fleetwood D."/>
            <person name="Weir B.S."/>
            <person name="Villas-Boas S.G."/>
        </authorList>
    </citation>
    <scope>NUCLEOTIDE SEQUENCE [LARGE SCALE GENOMIC DNA]</scope>
    <source>
        <strain evidence="2 3">ICMP 19927</strain>
    </source>
</reference>
<feature type="compositionally biased region" description="Polar residues" evidence="1">
    <location>
        <begin position="1"/>
        <end position="13"/>
    </location>
</feature>
<dbReference type="EMBL" id="KZ107840">
    <property type="protein sequence ID" value="OSS51241.1"/>
    <property type="molecule type" value="Genomic_DNA"/>
</dbReference>
<feature type="compositionally biased region" description="Basic and acidic residues" evidence="1">
    <location>
        <begin position="181"/>
        <end position="192"/>
    </location>
</feature>
<protein>
    <submittedName>
        <fullName evidence="2">Uncharacterized protein</fullName>
    </submittedName>
</protein>
<dbReference type="Proteomes" id="UP000193240">
    <property type="component" value="Unassembled WGS sequence"/>
</dbReference>
<keyword evidence="3" id="KW-1185">Reference proteome</keyword>
<organism evidence="2 3">
    <name type="scientific">Epicoccum nigrum</name>
    <name type="common">Soil fungus</name>
    <name type="synonym">Epicoccum purpurascens</name>
    <dbReference type="NCBI Taxonomy" id="105696"/>
    <lineage>
        <taxon>Eukaryota</taxon>
        <taxon>Fungi</taxon>
        <taxon>Dikarya</taxon>
        <taxon>Ascomycota</taxon>
        <taxon>Pezizomycotina</taxon>
        <taxon>Dothideomycetes</taxon>
        <taxon>Pleosporomycetidae</taxon>
        <taxon>Pleosporales</taxon>
        <taxon>Pleosporineae</taxon>
        <taxon>Didymellaceae</taxon>
        <taxon>Epicoccum</taxon>
    </lineage>
</organism>
<evidence type="ECO:0000256" key="1">
    <source>
        <dbReference type="SAM" id="MobiDB-lite"/>
    </source>
</evidence>
<feature type="compositionally biased region" description="Low complexity" evidence="1">
    <location>
        <begin position="48"/>
        <end position="61"/>
    </location>
</feature>
<evidence type="ECO:0000313" key="3">
    <source>
        <dbReference type="Proteomes" id="UP000193240"/>
    </source>
</evidence>
<name>A0A1Y2M5A8_EPING</name>
<gene>
    <name evidence="2" type="ORF">B5807_03227</name>
</gene>
<dbReference type="InParanoid" id="A0A1Y2M5A8"/>
<dbReference type="AlphaFoldDB" id="A0A1Y2M5A8"/>
<dbReference type="OMA" id="EQKYPEC"/>
<feature type="region of interest" description="Disordered" evidence="1">
    <location>
        <begin position="1"/>
        <end position="221"/>
    </location>
</feature>
<evidence type="ECO:0000313" key="2">
    <source>
        <dbReference type="EMBL" id="OSS51241.1"/>
    </source>
</evidence>
<feature type="compositionally biased region" description="Polar residues" evidence="1">
    <location>
        <begin position="89"/>
        <end position="102"/>
    </location>
</feature>